<evidence type="ECO:0000313" key="1">
    <source>
        <dbReference type="EMBL" id="KKN30887.1"/>
    </source>
</evidence>
<proteinExistence type="predicted"/>
<organism evidence="1">
    <name type="scientific">marine sediment metagenome</name>
    <dbReference type="NCBI Taxonomy" id="412755"/>
    <lineage>
        <taxon>unclassified sequences</taxon>
        <taxon>metagenomes</taxon>
        <taxon>ecological metagenomes</taxon>
    </lineage>
</organism>
<accession>A0A0F9Q1M8</accession>
<name>A0A0F9Q1M8_9ZZZZ</name>
<dbReference type="EMBL" id="LAZR01002373">
    <property type="protein sequence ID" value="KKN30887.1"/>
    <property type="molecule type" value="Genomic_DNA"/>
</dbReference>
<reference evidence="1" key="1">
    <citation type="journal article" date="2015" name="Nature">
        <title>Complex archaea that bridge the gap between prokaryotes and eukaryotes.</title>
        <authorList>
            <person name="Spang A."/>
            <person name="Saw J.H."/>
            <person name="Jorgensen S.L."/>
            <person name="Zaremba-Niedzwiedzka K."/>
            <person name="Martijn J."/>
            <person name="Lind A.E."/>
            <person name="van Eijk R."/>
            <person name="Schleper C."/>
            <person name="Guy L."/>
            <person name="Ettema T.J."/>
        </authorList>
    </citation>
    <scope>NUCLEOTIDE SEQUENCE</scope>
</reference>
<sequence length="271" mass="31086">MFRFRTALYREAGAADLARMVLGYVWTWIYKAGITKQQVLDWFRRILRCDVGANTASIIPTDLRDTIMRLMADNQFNCGDFMMVLEEEIEKPISGYRWKADKFGHHTLVKVRSEVGEHAIVRGKRFADDLFIGAWWTTKTPRGSDNRKLQNHIKRRGGAVFWNEKLPDGGRQYGAFLIVPRGESDVEANSLCSYVDHVDLEGGGEHRLSAISMAGIAEHREVRDSDQVWTGCIRSIKFNWKYTLPDLLNGRVEPFKKSKVYNSLLALIRAQ</sequence>
<gene>
    <name evidence="1" type="ORF">LCGC14_0829620</name>
</gene>
<comment type="caution">
    <text evidence="1">The sequence shown here is derived from an EMBL/GenBank/DDBJ whole genome shotgun (WGS) entry which is preliminary data.</text>
</comment>
<protein>
    <submittedName>
        <fullName evidence="1">Uncharacterized protein</fullName>
    </submittedName>
</protein>
<dbReference type="AlphaFoldDB" id="A0A0F9Q1M8"/>